<dbReference type="InParanoid" id="A0A316YMK8"/>
<dbReference type="Gene3D" id="3.40.50.1820">
    <property type="entry name" value="alpha/beta hydrolase"/>
    <property type="match status" value="1"/>
</dbReference>
<sequence length="543" mass="59576">MRLHLPLLLASLAGVVVSAQEVVDLGYAKYKGDAAKVPGYTAFYGLHYAVAERFGAPRPPHSLASKGIINADDTHTVCFQGLTENAAAAGKNQSEDCLLLDVYTPHNTSNSHARLPVLVYIHGGSYQLNSKNEVDPTLMAEHSDQPFILVSINYRLGVFGFNQGKEFHKLGGVANGALLDQQEALRWIQKHIAKFGGDPDHVVLSGQSAGAGSVLQHVVSPRAKGLFKTVWTMSVFLPPQPTAQGETSSKTYKELVDVAGCAKVRNSLKCLRKLDANAMLNASLVLSNKSTYTYFPWQPVIDGKVIVENPYKTLGEGRRAINGQAILVGSQVNEGVIILYQNQTTPAETHKEVRRLFPRLSEHRVQQLLRLYPRVDNEDGRVAELISDGFFKCASNALASAFHAHGKAAYRYSIEVLPSLHGQDLVYFYNRSADLLDFYGPPQPDVVPSVVKQTTRFLFAKDVSASSSSYAGVKFNPSDEKLMSYDSKHKTLTPWTFRGVNLKNETAASGVQREATSAKITSAAVGNKEDVCRFWIDNFPDLY</sequence>
<dbReference type="PANTHER" id="PTHR11559">
    <property type="entry name" value="CARBOXYLESTERASE"/>
    <property type="match status" value="1"/>
</dbReference>
<dbReference type="InterPro" id="IPR002018">
    <property type="entry name" value="CarbesteraseB"/>
</dbReference>
<feature type="domain" description="Carboxylesterase type B" evidence="4">
    <location>
        <begin position="21"/>
        <end position="418"/>
    </location>
</feature>
<reference evidence="5" key="1">
    <citation type="journal article" date="2018" name="Mol. Biol. Evol.">
        <title>Broad Genomic Sampling Reveals a Smut Pathogenic Ancestry of the Fungal Clade Ustilaginomycotina.</title>
        <authorList>
            <person name="Kijpornyongpan T."/>
            <person name="Mondo S.J."/>
            <person name="Barry K."/>
            <person name="Sandor L."/>
            <person name="Lee J."/>
            <person name="Lipzen A."/>
            <person name="Pangilinan J."/>
            <person name="LaButti K."/>
            <person name="Hainaut M."/>
            <person name="Henrissat B."/>
            <person name="Grigoriev I.V."/>
            <person name="Spatafora J.W."/>
            <person name="Aime M.C."/>
        </authorList>
    </citation>
    <scope>NUCLEOTIDE SEQUENCE [LARGE SCALE GENOMIC DNA]</scope>
    <source>
        <strain evidence="5">MCA 4198</strain>
    </source>
</reference>
<dbReference type="GeneID" id="37043885"/>
<keyword evidence="2 3" id="KW-0378">Hydrolase</keyword>
<evidence type="ECO:0000313" key="5">
    <source>
        <dbReference type="EMBL" id="PWN88975.1"/>
    </source>
</evidence>
<accession>A0A316YMK8</accession>
<dbReference type="PROSITE" id="PS00122">
    <property type="entry name" value="CARBOXYLESTERASE_B_1"/>
    <property type="match status" value="1"/>
</dbReference>
<evidence type="ECO:0000256" key="2">
    <source>
        <dbReference type="ARBA" id="ARBA00022801"/>
    </source>
</evidence>
<organism evidence="5 6">
    <name type="scientific">Acaromyces ingoldii</name>
    <dbReference type="NCBI Taxonomy" id="215250"/>
    <lineage>
        <taxon>Eukaryota</taxon>
        <taxon>Fungi</taxon>
        <taxon>Dikarya</taxon>
        <taxon>Basidiomycota</taxon>
        <taxon>Ustilaginomycotina</taxon>
        <taxon>Exobasidiomycetes</taxon>
        <taxon>Exobasidiales</taxon>
        <taxon>Cryptobasidiaceae</taxon>
        <taxon>Acaromyces</taxon>
    </lineage>
</organism>
<dbReference type="Pfam" id="PF00135">
    <property type="entry name" value="COesterase"/>
    <property type="match status" value="1"/>
</dbReference>
<keyword evidence="6" id="KW-1185">Reference proteome</keyword>
<comment type="similarity">
    <text evidence="1 3">Belongs to the type-B carboxylesterase/lipase family.</text>
</comment>
<dbReference type="InterPro" id="IPR050309">
    <property type="entry name" value="Type-B_Carboxylest/Lipase"/>
</dbReference>
<dbReference type="Proteomes" id="UP000245768">
    <property type="component" value="Unassembled WGS sequence"/>
</dbReference>
<gene>
    <name evidence="5" type="ORF">FA10DRAFT_267585</name>
</gene>
<protein>
    <recommendedName>
        <fullName evidence="3">Carboxylic ester hydrolase</fullName>
        <ecNumber evidence="3">3.1.1.-</ecNumber>
    </recommendedName>
</protein>
<dbReference type="STRING" id="215250.A0A316YMK8"/>
<dbReference type="GO" id="GO:0016787">
    <property type="term" value="F:hydrolase activity"/>
    <property type="evidence" value="ECO:0007669"/>
    <property type="project" value="UniProtKB-KW"/>
</dbReference>
<dbReference type="EMBL" id="KZ819637">
    <property type="protein sequence ID" value="PWN88975.1"/>
    <property type="molecule type" value="Genomic_DNA"/>
</dbReference>
<evidence type="ECO:0000256" key="3">
    <source>
        <dbReference type="RuleBase" id="RU361235"/>
    </source>
</evidence>
<dbReference type="RefSeq" id="XP_025376173.1">
    <property type="nucleotide sequence ID" value="XM_025521969.1"/>
</dbReference>
<keyword evidence="3" id="KW-0732">Signal</keyword>
<dbReference type="InterPro" id="IPR019826">
    <property type="entry name" value="Carboxylesterase_B_AS"/>
</dbReference>
<evidence type="ECO:0000313" key="6">
    <source>
        <dbReference type="Proteomes" id="UP000245768"/>
    </source>
</evidence>
<dbReference type="FunCoup" id="A0A316YMK8">
    <property type="interactions" value="2"/>
</dbReference>
<feature type="signal peptide" evidence="3">
    <location>
        <begin position="1"/>
        <end position="19"/>
    </location>
</feature>
<evidence type="ECO:0000259" key="4">
    <source>
        <dbReference type="Pfam" id="PF00135"/>
    </source>
</evidence>
<name>A0A316YMK8_9BASI</name>
<dbReference type="SUPFAM" id="SSF53474">
    <property type="entry name" value="alpha/beta-Hydrolases"/>
    <property type="match status" value="1"/>
</dbReference>
<dbReference type="InterPro" id="IPR029058">
    <property type="entry name" value="AB_hydrolase_fold"/>
</dbReference>
<dbReference type="OrthoDB" id="408631at2759"/>
<dbReference type="EC" id="3.1.1.-" evidence="3"/>
<dbReference type="AlphaFoldDB" id="A0A316YMK8"/>
<evidence type="ECO:0000256" key="1">
    <source>
        <dbReference type="ARBA" id="ARBA00005964"/>
    </source>
</evidence>
<feature type="chain" id="PRO_5016192220" description="Carboxylic ester hydrolase" evidence="3">
    <location>
        <begin position="20"/>
        <end position="543"/>
    </location>
</feature>
<proteinExistence type="inferred from homology"/>